<feature type="domain" description="DUF7305" evidence="3">
    <location>
        <begin position="240"/>
        <end position="397"/>
    </location>
</feature>
<evidence type="ECO:0000313" key="5">
    <source>
        <dbReference type="Proteomes" id="UP001271780"/>
    </source>
</evidence>
<gene>
    <name evidence="4" type="ORF">RFM27_07380</name>
</gene>
<dbReference type="Pfam" id="PF13400">
    <property type="entry name" value="Tad"/>
    <property type="match status" value="1"/>
</dbReference>
<name>A0ABU4XAS2_9HYPH</name>
<dbReference type="InterPro" id="IPR028087">
    <property type="entry name" value="Tad_N"/>
</dbReference>
<protein>
    <submittedName>
        <fullName evidence="4">Pilus assembly protein TadG-related protein</fullName>
    </submittedName>
</protein>
<dbReference type="Pfam" id="PF23981">
    <property type="entry name" value="DUF7305"/>
    <property type="match status" value="1"/>
</dbReference>
<keyword evidence="1" id="KW-0812">Transmembrane</keyword>
<organism evidence="4 5">
    <name type="scientific">Mesorhizobium dulcispinae</name>
    <dbReference type="NCBI Taxonomy" id="3072316"/>
    <lineage>
        <taxon>Bacteria</taxon>
        <taxon>Pseudomonadati</taxon>
        <taxon>Pseudomonadota</taxon>
        <taxon>Alphaproteobacteria</taxon>
        <taxon>Hyphomicrobiales</taxon>
        <taxon>Phyllobacteriaceae</taxon>
        <taxon>Mesorhizobium</taxon>
    </lineage>
</organism>
<evidence type="ECO:0000256" key="1">
    <source>
        <dbReference type="SAM" id="Phobius"/>
    </source>
</evidence>
<evidence type="ECO:0000259" key="3">
    <source>
        <dbReference type="Pfam" id="PF23981"/>
    </source>
</evidence>
<reference evidence="4 5" key="1">
    <citation type="submission" date="2023-08" db="EMBL/GenBank/DDBJ databases">
        <title>Implementing the SeqCode for naming new Mesorhizobium species isolated from Vachellia karroo root nodules.</title>
        <authorList>
            <person name="Van Lill M."/>
        </authorList>
    </citation>
    <scope>NUCLEOTIDE SEQUENCE [LARGE SCALE GENOMIC DNA]</scope>
    <source>
        <strain evidence="4 5">VK23A</strain>
    </source>
</reference>
<evidence type="ECO:0000259" key="2">
    <source>
        <dbReference type="Pfam" id="PF13400"/>
    </source>
</evidence>
<keyword evidence="5" id="KW-1185">Reference proteome</keyword>
<feature type="domain" description="Putative Flp pilus-assembly TadG-like N-terminal" evidence="2">
    <location>
        <begin position="22"/>
        <end position="67"/>
    </location>
</feature>
<dbReference type="InterPro" id="IPR055729">
    <property type="entry name" value="DUF7305"/>
</dbReference>
<dbReference type="Proteomes" id="UP001271780">
    <property type="component" value="Unassembled WGS sequence"/>
</dbReference>
<sequence>MASFGLIFRYFVCRRLRSGEGGNVAIIFALTLPIVVGGAGLGVETSYWYYSSLKLQATADASAYAGALEKIAGSDTAAITTAATQSATDNGLGTGTIVVHTPPTSGPNTANKAVEVILNQNLDRMFTSIFSQSKVPEQARAVALITDGAYACIQARNLTASQAVSISGNTSLKQIGCVINANSNASDAIKVQGSATLQTDCLVAVGGISLSTTPTMVCKAPITHALPAADPYADLPTPAASSQCEKVNGSKTSQTLQAGTYCNGMDLKGNVALTSGTYVVQGDFKINAGAVVTCAAPCTGVTIFMAGSNTVSMNGNATVTLSAPTSGTYSGVLFYGDRTGTNASNTFNGTADSLLTGAIYFPKQQVSYLGNFSGTGGCTQVVADTIQWSGSTTIKQDCTSLGMKNIPAAPSIAIVE</sequence>
<proteinExistence type="predicted"/>
<accession>A0ABU4XAS2</accession>
<evidence type="ECO:0000313" key="4">
    <source>
        <dbReference type="EMBL" id="MDX8471886.1"/>
    </source>
</evidence>
<keyword evidence="1" id="KW-0472">Membrane</keyword>
<comment type="caution">
    <text evidence="4">The sequence shown here is derived from an EMBL/GenBank/DDBJ whole genome shotgun (WGS) entry which is preliminary data.</text>
</comment>
<feature type="transmembrane region" description="Helical" evidence="1">
    <location>
        <begin position="24"/>
        <end position="50"/>
    </location>
</feature>
<dbReference type="EMBL" id="JAVIIZ010000003">
    <property type="protein sequence ID" value="MDX8471886.1"/>
    <property type="molecule type" value="Genomic_DNA"/>
</dbReference>
<dbReference type="RefSeq" id="WP_320316207.1">
    <property type="nucleotide sequence ID" value="NZ_JAVIIX010000004.1"/>
</dbReference>
<keyword evidence="1" id="KW-1133">Transmembrane helix</keyword>